<reference evidence="5 6" key="1">
    <citation type="submission" date="2019-07" db="EMBL/GenBank/DDBJ databases">
        <title>Finished genome of Venturia effusa.</title>
        <authorList>
            <person name="Young C.A."/>
            <person name="Cox M.P."/>
            <person name="Ganley A.R.D."/>
            <person name="David W.J."/>
        </authorList>
    </citation>
    <scope>NUCLEOTIDE SEQUENCE [LARGE SCALE GENOMIC DNA]</scope>
    <source>
        <strain evidence="6">albino</strain>
    </source>
</reference>
<dbReference type="GO" id="GO:0000339">
    <property type="term" value="F:RNA cap binding"/>
    <property type="evidence" value="ECO:0007669"/>
    <property type="project" value="InterPro"/>
</dbReference>
<evidence type="ECO:0000259" key="4">
    <source>
        <dbReference type="Pfam" id="PF09090"/>
    </source>
</evidence>
<keyword evidence="6" id="KW-1185">Reference proteome</keyword>
<feature type="coiled-coil region" evidence="1">
    <location>
        <begin position="949"/>
        <end position="986"/>
    </location>
</feature>
<evidence type="ECO:0000256" key="1">
    <source>
        <dbReference type="SAM" id="Coils"/>
    </source>
</evidence>
<feature type="domain" description="MIF4G-like type 2" evidence="4">
    <location>
        <begin position="676"/>
        <end position="933"/>
    </location>
</feature>
<dbReference type="SUPFAM" id="SSF48371">
    <property type="entry name" value="ARM repeat"/>
    <property type="match status" value="3"/>
</dbReference>
<evidence type="ECO:0008006" key="7">
    <source>
        <dbReference type="Google" id="ProtNLM"/>
    </source>
</evidence>
<sequence length="1003" mass="112560">MASADGEPVMANIMPASPANAIILDAVMSDGEDEALRQLELDIHEEVSEMPTEPRAYLQPRSRIRWNAHSGCQDQRQNTDTANNTKPSIYPDYYKGPGPTKELEVDHLEKIMADVGLDRSPPPRNERNNERRYQGNGNRKRRYREDDDFEHRPQKMHRPRYEEPVASRLRRELMVIGEAPVRTPQDEAAGLGRDIANNFEDDQIRGPFLDNFVQLLVEQPLKIPFVAAVVLYAHDLNTEASKGIIEKVGKHTQAALVEGKWREFKLFLRFFACLQPIMDNDGVFPVLDQLFGWAADLQAASQEDAVGLELVKIILLTIPYSLAVSASGMEQKVNELLEQTEIIASARHPLETLVDPFPGDSEDKPFGFQSFIELLQAQLRREETNGWKLSCIPRIYKPVKVEAAEGEGEKPEKLKHALPVLTIPAPVNFARLPLFPETYFSIYADQETEVRYSMFGAGEGTTNGLQSVPSTADVASSLIRDVLVDTINVLDFNRIATASFLIQMDLFWTPGTFATRGISFEQLKNFPADRSTWKPEDVVLDAIFSQMLLLPTASHKLVYYHSLITEACKIAPSHIAPTLGRGIRFLFRHLDVMDMELTYRYLDWFAHHLSNFEFRWKWTEWIEDVKKSELTPKKAFIIAALDKEIRLSFAKRIRETLPQEYHHIITEGKFKDVPDYKYNSDQTPYSSQGREILALLRKKAPETEIQPLIDAINEQAAEHGMTDPLVASTDAYMTAVCFIGSKSLSHVLSCIERCKERLLNIGPQSEAARRQIVKSVVEYWKDQPGTAVNIVDKLLNYTIVTPESVILWALGTESLGNGSALAEGWRYEMIAVTVGKVTNRVRQIVQARVQAVAGGLPDDQIKMLEETLEKERDAMRQLFANIEDSVGGIAQGASDAFIEAEGSVGFGVSEAQLVKTWGERWGRVFRRKLAVEEAVVGEMAVEAQLVGAREAHERAMEAARIATEEAEAARLEAEKVAAEKAVAEEANGNGVVSGLNMDEDVIE</sequence>
<dbReference type="Proteomes" id="UP000316270">
    <property type="component" value="Chromosome 4"/>
</dbReference>
<dbReference type="OrthoDB" id="10252707at2759"/>
<dbReference type="InterPro" id="IPR027159">
    <property type="entry name" value="CBP80"/>
</dbReference>
<feature type="domain" description="MIF4G-like type 1" evidence="3">
    <location>
        <begin position="469"/>
        <end position="659"/>
    </location>
</feature>
<dbReference type="GO" id="GO:0006406">
    <property type="term" value="P:mRNA export from nucleus"/>
    <property type="evidence" value="ECO:0007669"/>
    <property type="project" value="InterPro"/>
</dbReference>
<dbReference type="GO" id="GO:0000184">
    <property type="term" value="P:nuclear-transcribed mRNA catabolic process, nonsense-mediated decay"/>
    <property type="evidence" value="ECO:0007669"/>
    <property type="project" value="TreeGrafter"/>
</dbReference>
<dbReference type="GO" id="GO:0003729">
    <property type="term" value="F:mRNA binding"/>
    <property type="evidence" value="ECO:0007669"/>
    <property type="project" value="TreeGrafter"/>
</dbReference>
<feature type="compositionally biased region" description="Polar residues" evidence="2">
    <location>
        <begin position="70"/>
        <end position="87"/>
    </location>
</feature>
<feature type="compositionally biased region" description="Basic and acidic residues" evidence="2">
    <location>
        <begin position="143"/>
        <end position="162"/>
    </location>
</feature>
<protein>
    <recommendedName>
        <fullName evidence="7">MIF4G domain-containing protein</fullName>
    </recommendedName>
</protein>
<dbReference type="GO" id="GO:0005846">
    <property type="term" value="C:nuclear cap binding complex"/>
    <property type="evidence" value="ECO:0007669"/>
    <property type="project" value="InterPro"/>
</dbReference>
<evidence type="ECO:0000313" key="5">
    <source>
        <dbReference type="EMBL" id="QDS69999.1"/>
    </source>
</evidence>
<dbReference type="Pfam" id="PF09090">
    <property type="entry name" value="MIF4G_like_2"/>
    <property type="match status" value="1"/>
</dbReference>
<feature type="region of interest" description="Disordered" evidence="2">
    <location>
        <begin position="70"/>
        <end position="99"/>
    </location>
</feature>
<organism evidence="5 6">
    <name type="scientific">Venturia effusa</name>
    <dbReference type="NCBI Taxonomy" id="50376"/>
    <lineage>
        <taxon>Eukaryota</taxon>
        <taxon>Fungi</taxon>
        <taxon>Dikarya</taxon>
        <taxon>Ascomycota</taxon>
        <taxon>Pezizomycotina</taxon>
        <taxon>Dothideomycetes</taxon>
        <taxon>Pleosporomycetidae</taxon>
        <taxon>Venturiales</taxon>
        <taxon>Venturiaceae</taxon>
        <taxon>Venturia</taxon>
    </lineage>
</organism>
<dbReference type="InterPro" id="IPR015172">
    <property type="entry name" value="MIF4G-like_typ-1"/>
</dbReference>
<dbReference type="FunFam" id="1.25.40.180:FF:000045">
    <property type="entry name" value="snRNA cap binding complex subunit (Gcr3), putative"/>
    <property type="match status" value="1"/>
</dbReference>
<feature type="region of interest" description="Disordered" evidence="2">
    <location>
        <begin position="113"/>
        <end position="162"/>
    </location>
</feature>
<proteinExistence type="predicted"/>
<dbReference type="Pfam" id="PF09088">
    <property type="entry name" value="MIF4G_like"/>
    <property type="match status" value="1"/>
</dbReference>
<gene>
    <name evidence="5" type="ORF">FKW77_003410</name>
</gene>
<dbReference type="STRING" id="50376.A0A517L2Y1"/>
<dbReference type="InterPro" id="IPR016024">
    <property type="entry name" value="ARM-type_fold"/>
</dbReference>
<evidence type="ECO:0000313" key="6">
    <source>
        <dbReference type="Proteomes" id="UP000316270"/>
    </source>
</evidence>
<dbReference type="GO" id="GO:0005634">
    <property type="term" value="C:nucleus"/>
    <property type="evidence" value="ECO:0007669"/>
    <property type="project" value="TreeGrafter"/>
</dbReference>
<dbReference type="EMBL" id="CP042188">
    <property type="protein sequence ID" value="QDS69999.1"/>
    <property type="molecule type" value="Genomic_DNA"/>
</dbReference>
<evidence type="ECO:0000259" key="3">
    <source>
        <dbReference type="Pfam" id="PF09088"/>
    </source>
</evidence>
<dbReference type="PANTHER" id="PTHR12412">
    <property type="entry name" value="CAP BINDING PROTEIN"/>
    <property type="match status" value="1"/>
</dbReference>
<evidence type="ECO:0000256" key="2">
    <source>
        <dbReference type="SAM" id="MobiDB-lite"/>
    </source>
</evidence>
<accession>A0A517L2Y1</accession>
<dbReference type="InterPro" id="IPR015174">
    <property type="entry name" value="MIF4G-like_typ-2"/>
</dbReference>
<name>A0A517L2Y1_9PEZI</name>
<dbReference type="Gene3D" id="1.25.40.180">
    <property type="match status" value="3"/>
</dbReference>
<dbReference type="AlphaFoldDB" id="A0A517L2Y1"/>
<keyword evidence="1" id="KW-0175">Coiled coil</keyword>
<feature type="compositionally biased region" description="Basic and acidic residues" evidence="2">
    <location>
        <begin position="124"/>
        <end position="133"/>
    </location>
</feature>
<dbReference type="PANTHER" id="PTHR12412:SF2">
    <property type="entry name" value="NUCLEAR CAP-BINDING PROTEIN SUBUNIT 1"/>
    <property type="match status" value="1"/>
</dbReference>